<evidence type="ECO:0000256" key="9">
    <source>
        <dbReference type="ARBA" id="ARBA00022989"/>
    </source>
</evidence>
<reference evidence="15" key="2">
    <citation type="submission" date="2020-09" db="EMBL/GenBank/DDBJ databases">
        <authorList>
            <person name="Sun Q."/>
            <person name="Ohkuma M."/>
        </authorList>
    </citation>
    <scope>NUCLEOTIDE SEQUENCE</scope>
    <source>
        <strain evidence="15">JCM 4434</strain>
    </source>
</reference>
<evidence type="ECO:0000313" key="15">
    <source>
        <dbReference type="EMBL" id="GGU90866.1"/>
    </source>
</evidence>
<sequence length="449" mass="48160">MTEPTYPDAPPPQSPGAPPQHPTVPPQSPQGAPQYPGATPPPYPGTTPPEYPATAPQYPTATPPQYPTTAVPPQYPASAPPQYPAASPQYPTATPPQYPAPTPPPQQPPRVPARGFAPPPAPPQPPVLDRTVDIDPHTGRIHLAARQRGADATAIGQLVFQLPHFLCSLLVIGIISMFLAAPFNYLLIGAWIASGALVFHRPTEKLLARYLFRMRPALHSELTRLEPIWHQVTAKAGVSPETYDLWIEDHKAVNATAAAGHIVGVTRYALETLPDAQLAAVLAHELGHHRGGHAWATLLGYWYSMPARIAWAAFRIAAVIAFQIASVFSLLGALVVGLVSVVVVVAVALSFPPLLLVLVTPYLLAAVGRRSELRADVQAAELGFADAMIEVFHGFLRDEEQALAIAARENGGRAVRPGLGQRLLSSHPDTHTRIRRLEDWRAAAAAAAR</sequence>
<evidence type="ECO:0000256" key="13">
    <source>
        <dbReference type="SAM" id="Phobius"/>
    </source>
</evidence>
<reference evidence="15" key="1">
    <citation type="journal article" date="2014" name="Int. J. Syst. Evol. Microbiol.">
        <title>Complete genome sequence of Corynebacterium casei LMG S-19264T (=DSM 44701T), isolated from a smear-ripened cheese.</title>
        <authorList>
            <consortium name="US DOE Joint Genome Institute (JGI-PGF)"/>
            <person name="Walter F."/>
            <person name="Albersmeier A."/>
            <person name="Kalinowski J."/>
            <person name="Ruckert C."/>
        </authorList>
    </citation>
    <scope>NUCLEOTIDE SEQUENCE</scope>
    <source>
        <strain evidence="15">JCM 4434</strain>
    </source>
</reference>
<dbReference type="Pfam" id="PF01435">
    <property type="entry name" value="Peptidase_M48"/>
    <property type="match status" value="1"/>
</dbReference>
<evidence type="ECO:0000256" key="2">
    <source>
        <dbReference type="ARBA" id="ARBA00004651"/>
    </source>
</evidence>
<feature type="domain" description="Peptidase M48" evidence="14">
    <location>
        <begin position="223"/>
        <end position="440"/>
    </location>
</feature>
<dbReference type="PANTHER" id="PTHR43221:SF1">
    <property type="entry name" value="PROTEASE HTPX"/>
    <property type="match status" value="1"/>
</dbReference>
<dbReference type="GeneID" id="97490572"/>
<dbReference type="GO" id="GO:0006508">
    <property type="term" value="P:proteolysis"/>
    <property type="evidence" value="ECO:0007669"/>
    <property type="project" value="UniProtKB-KW"/>
</dbReference>
<keyword evidence="7" id="KW-0378">Hydrolase</keyword>
<evidence type="ECO:0000313" key="16">
    <source>
        <dbReference type="Proteomes" id="UP000610124"/>
    </source>
</evidence>
<dbReference type="EMBL" id="BMUB01000013">
    <property type="protein sequence ID" value="GGU90866.1"/>
    <property type="molecule type" value="Genomic_DNA"/>
</dbReference>
<evidence type="ECO:0000256" key="11">
    <source>
        <dbReference type="ARBA" id="ARBA00023136"/>
    </source>
</evidence>
<dbReference type="GO" id="GO:0005886">
    <property type="term" value="C:plasma membrane"/>
    <property type="evidence" value="ECO:0007669"/>
    <property type="project" value="UniProtKB-SubCell"/>
</dbReference>
<keyword evidence="6" id="KW-0479">Metal-binding</keyword>
<evidence type="ECO:0000256" key="10">
    <source>
        <dbReference type="ARBA" id="ARBA00023049"/>
    </source>
</evidence>
<keyword evidence="11 13" id="KW-0472">Membrane</keyword>
<evidence type="ECO:0000256" key="12">
    <source>
        <dbReference type="SAM" id="MobiDB-lite"/>
    </source>
</evidence>
<accession>A0A8H9LTP9</accession>
<dbReference type="AlphaFoldDB" id="A0A8H9LTP9"/>
<dbReference type="GO" id="GO:0046872">
    <property type="term" value="F:metal ion binding"/>
    <property type="evidence" value="ECO:0007669"/>
    <property type="project" value="UniProtKB-KW"/>
</dbReference>
<dbReference type="InterPro" id="IPR001915">
    <property type="entry name" value="Peptidase_M48"/>
</dbReference>
<feature type="region of interest" description="Disordered" evidence="12">
    <location>
        <begin position="1"/>
        <end position="129"/>
    </location>
</feature>
<keyword evidence="10" id="KW-0482">Metalloprotease</keyword>
<feature type="transmembrane region" description="Helical" evidence="13">
    <location>
        <begin position="169"/>
        <end position="199"/>
    </location>
</feature>
<name>A0A8H9LTP9_KITAU</name>
<evidence type="ECO:0000256" key="3">
    <source>
        <dbReference type="ARBA" id="ARBA00022475"/>
    </source>
</evidence>
<keyword evidence="5 13" id="KW-0812">Transmembrane</keyword>
<evidence type="ECO:0000256" key="8">
    <source>
        <dbReference type="ARBA" id="ARBA00022833"/>
    </source>
</evidence>
<evidence type="ECO:0000256" key="7">
    <source>
        <dbReference type="ARBA" id="ARBA00022801"/>
    </source>
</evidence>
<dbReference type="RefSeq" id="WP_079183766.1">
    <property type="nucleotide sequence ID" value="NZ_BMUB01000013.1"/>
</dbReference>
<dbReference type="Gene3D" id="3.30.2010.10">
    <property type="entry name" value="Metalloproteases ('zincins'), catalytic domain"/>
    <property type="match status" value="1"/>
</dbReference>
<feature type="compositionally biased region" description="Pro residues" evidence="12">
    <location>
        <begin position="38"/>
        <end position="51"/>
    </location>
</feature>
<feature type="compositionally biased region" description="Pro residues" evidence="12">
    <location>
        <begin position="93"/>
        <end position="126"/>
    </location>
</feature>
<evidence type="ECO:0000259" key="14">
    <source>
        <dbReference type="Pfam" id="PF01435"/>
    </source>
</evidence>
<comment type="caution">
    <text evidence="15">The sequence shown here is derived from an EMBL/GenBank/DDBJ whole genome shotgun (WGS) entry which is preliminary data.</text>
</comment>
<keyword evidence="9 13" id="KW-1133">Transmembrane helix</keyword>
<dbReference type="GO" id="GO:0004222">
    <property type="term" value="F:metalloendopeptidase activity"/>
    <property type="evidence" value="ECO:0007669"/>
    <property type="project" value="InterPro"/>
</dbReference>
<feature type="transmembrane region" description="Helical" evidence="13">
    <location>
        <begin position="341"/>
        <end position="364"/>
    </location>
</feature>
<dbReference type="PANTHER" id="PTHR43221">
    <property type="entry name" value="PROTEASE HTPX"/>
    <property type="match status" value="1"/>
</dbReference>
<feature type="transmembrane region" description="Helical" evidence="13">
    <location>
        <begin position="312"/>
        <end position="335"/>
    </location>
</feature>
<evidence type="ECO:0000256" key="5">
    <source>
        <dbReference type="ARBA" id="ARBA00022692"/>
    </source>
</evidence>
<keyword evidence="8" id="KW-0862">Zinc</keyword>
<dbReference type="PRINTS" id="PR01217">
    <property type="entry name" value="PRICHEXTENSN"/>
</dbReference>
<feature type="compositionally biased region" description="Pro residues" evidence="12">
    <location>
        <begin position="73"/>
        <end position="83"/>
    </location>
</feature>
<dbReference type="Proteomes" id="UP000610124">
    <property type="component" value="Unassembled WGS sequence"/>
</dbReference>
<comment type="subcellular location">
    <subcellularLocation>
        <location evidence="2">Cell membrane</location>
        <topology evidence="2">Multi-pass membrane protein</topology>
    </subcellularLocation>
</comment>
<comment type="cofactor">
    <cofactor evidence="1">
        <name>Zn(2+)</name>
        <dbReference type="ChEBI" id="CHEBI:29105"/>
    </cofactor>
</comment>
<keyword evidence="3" id="KW-1003">Cell membrane</keyword>
<feature type="compositionally biased region" description="Pro residues" evidence="12">
    <location>
        <begin position="7"/>
        <end position="28"/>
    </location>
</feature>
<evidence type="ECO:0000256" key="4">
    <source>
        <dbReference type="ARBA" id="ARBA00022670"/>
    </source>
</evidence>
<gene>
    <name evidence="15" type="ORF">GCM10010502_50030</name>
</gene>
<protein>
    <recommendedName>
        <fullName evidence="14">Peptidase M48 domain-containing protein</fullName>
    </recommendedName>
</protein>
<keyword evidence="4" id="KW-0645">Protease</keyword>
<proteinExistence type="predicted"/>
<evidence type="ECO:0000256" key="6">
    <source>
        <dbReference type="ARBA" id="ARBA00022723"/>
    </source>
</evidence>
<organism evidence="15 16">
    <name type="scientific">Kitasatospora aureofaciens</name>
    <name type="common">Streptomyces aureofaciens</name>
    <dbReference type="NCBI Taxonomy" id="1894"/>
    <lineage>
        <taxon>Bacteria</taxon>
        <taxon>Bacillati</taxon>
        <taxon>Actinomycetota</taxon>
        <taxon>Actinomycetes</taxon>
        <taxon>Kitasatosporales</taxon>
        <taxon>Streptomycetaceae</taxon>
        <taxon>Kitasatospora</taxon>
    </lineage>
</organism>
<dbReference type="InterPro" id="IPR050083">
    <property type="entry name" value="HtpX_protease"/>
</dbReference>
<evidence type="ECO:0000256" key="1">
    <source>
        <dbReference type="ARBA" id="ARBA00001947"/>
    </source>
</evidence>
<dbReference type="KEGG" id="kau:B6264_14160"/>